<gene>
    <name evidence="2" type="ORF">Ctob_011722</name>
</gene>
<evidence type="ECO:0000256" key="1">
    <source>
        <dbReference type="SAM" id="MobiDB-lite"/>
    </source>
</evidence>
<accession>A0A0M0JMB6</accession>
<feature type="compositionally biased region" description="Acidic residues" evidence="1">
    <location>
        <begin position="277"/>
        <end position="286"/>
    </location>
</feature>
<sequence length="317" mass="36850">MYEPSLRAVYAAFARWQDTGDGVPSTKLFDFNEYTKFISRLNLIGPGLMTMHDLRMPFFFSLMVVVDDSTAKGRIRSVQLDFEDFLELLVRLAFMMPLPTDQEIFDLGVEHAGEYLDELEKCPVEAALFYQQRRRRLGHSLDQPIAHKVRHFIEWMLYSVRGGSDEVAKAISDLPVTRKDVERFRYRRSQKEIMKAKKMASLKAELLKRVMAEVPAAAFEDFCAERRKLAANAKGLEPPLAKLKELWEKLEEHERLRFERAATRRLKKRDSQGANYDPDEDPDPADFDFLGADELMELRRTLKAERDERAQIKTPII</sequence>
<dbReference type="AlphaFoldDB" id="A0A0M0JMB6"/>
<keyword evidence="2" id="KW-0969">Cilium</keyword>
<name>A0A0M0JMB6_9EUKA</name>
<comment type="caution">
    <text evidence="2">The sequence shown here is derived from an EMBL/GenBank/DDBJ whole genome shotgun (WGS) entry which is preliminary data.</text>
</comment>
<reference evidence="3" key="1">
    <citation type="journal article" date="2015" name="PLoS Genet.">
        <title>Genome Sequence and Transcriptome Analyses of Chrysochromulina tobin: Metabolic Tools for Enhanced Algal Fitness in the Prominent Order Prymnesiales (Haptophyceae).</title>
        <authorList>
            <person name="Hovde B.T."/>
            <person name="Deodato C.R."/>
            <person name="Hunsperger H.M."/>
            <person name="Ryken S.A."/>
            <person name="Yost W."/>
            <person name="Jha R.K."/>
            <person name="Patterson J."/>
            <person name="Monnat R.J. Jr."/>
            <person name="Barlow S.B."/>
            <person name="Starkenburg S.R."/>
            <person name="Cattolico R.A."/>
        </authorList>
    </citation>
    <scope>NUCLEOTIDE SEQUENCE</scope>
    <source>
        <strain evidence="3">CCMP291</strain>
    </source>
</reference>
<dbReference type="Proteomes" id="UP000037460">
    <property type="component" value="Unassembled WGS sequence"/>
</dbReference>
<protein>
    <submittedName>
        <fullName evidence="2">Flagellar associated protein</fullName>
    </submittedName>
</protein>
<keyword evidence="3" id="KW-1185">Reference proteome</keyword>
<evidence type="ECO:0000313" key="2">
    <source>
        <dbReference type="EMBL" id="KOO27734.1"/>
    </source>
</evidence>
<proteinExistence type="predicted"/>
<keyword evidence="2" id="KW-0282">Flagellum</keyword>
<dbReference type="EMBL" id="JWZX01002674">
    <property type="protein sequence ID" value="KOO27734.1"/>
    <property type="molecule type" value="Genomic_DNA"/>
</dbReference>
<keyword evidence="2" id="KW-0966">Cell projection</keyword>
<evidence type="ECO:0000313" key="3">
    <source>
        <dbReference type="Proteomes" id="UP000037460"/>
    </source>
</evidence>
<feature type="region of interest" description="Disordered" evidence="1">
    <location>
        <begin position="267"/>
        <end position="286"/>
    </location>
</feature>
<organism evidence="2 3">
    <name type="scientific">Chrysochromulina tobinii</name>
    <dbReference type="NCBI Taxonomy" id="1460289"/>
    <lineage>
        <taxon>Eukaryota</taxon>
        <taxon>Haptista</taxon>
        <taxon>Haptophyta</taxon>
        <taxon>Prymnesiophyceae</taxon>
        <taxon>Prymnesiales</taxon>
        <taxon>Chrysochromulinaceae</taxon>
        <taxon>Chrysochromulina</taxon>
    </lineage>
</organism>